<feature type="region of interest" description="Disordered" evidence="1">
    <location>
        <begin position="30"/>
        <end position="54"/>
    </location>
</feature>
<feature type="region of interest" description="Disordered" evidence="1">
    <location>
        <begin position="244"/>
        <end position="265"/>
    </location>
</feature>
<feature type="compositionally biased region" description="Basic and acidic residues" evidence="1">
    <location>
        <begin position="30"/>
        <end position="45"/>
    </location>
</feature>
<reference evidence="2 3" key="1">
    <citation type="journal article" date="2022" name="Nat. Ecol. Evol.">
        <title>A masculinizing supergene underlies an exaggerated male reproductive morph in a spider.</title>
        <authorList>
            <person name="Hendrickx F."/>
            <person name="De Corte Z."/>
            <person name="Sonet G."/>
            <person name="Van Belleghem S.M."/>
            <person name="Kostlbacher S."/>
            <person name="Vangestel C."/>
        </authorList>
    </citation>
    <scope>NUCLEOTIDE SEQUENCE [LARGE SCALE GENOMIC DNA]</scope>
    <source>
        <strain evidence="2">W744_W776</strain>
    </source>
</reference>
<organism evidence="2 3">
    <name type="scientific">Oedothorax gibbosus</name>
    <dbReference type="NCBI Taxonomy" id="931172"/>
    <lineage>
        <taxon>Eukaryota</taxon>
        <taxon>Metazoa</taxon>
        <taxon>Ecdysozoa</taxon>
        <taxon>Arthropoda</taxon>
        <taxon>Chelicerata</taxon>
        <taxon>Arachnida</taxon>
        <taxon>Araneae</taxon>
        <taxon>Araneomorphae</taxon>
        <taxon>Entelegynae</taxon>
        <taxon>Araneoidea</taxon>
        <taxon>Linyphiidae</taxon>
        <taxon>Erigoninae</taxon>
        <taxon>Oedothorax</taxon>
    </lineage>
</organism>
<evidence type="ECO:0000313" key="2">
    <source>
        <dbReference type="EMBL" id="KAG8170526.1"/>
    </source>
</evidence>
<evidence type="ECO:0000256" key="1">
    <source>
        <dbReference type="SAM" id="MobiDB-lite"/>
    </source>
</evidence>
<proteinExistence type="predicted"/>
<keyword evidence="3" id="KW-1185">Reference proteome</keyword>
<comment type="caution">
    <text evidence="2">The sequence shown here is derived from an EMBL/GenBank/DDBJ whole genome shotgun (WGS) entry which is preliminary data.</text>
</comment>
<dbReference type="AlphaFoldDB" id="A0AAV6TG25"/>
<name>A0AAV6TG25_9ARAC</name>
<sequence>MSSSNEEKCFTFTWQIKNFEVLASRLRENDSKDSTSCRQPAREGRSGAGSVVTREQMDNLTAVLGQALTTHEAKFKELDSDVEMYTRKVVGGLQELWRTSDGLKADLSDALKLGGRTRELVREEFRRLHEKIEPLPRMEPRLTDISEDLDRKVVELSATVDSSFAAMLVAQNTFIASCQRVQEEETHVYDILQLMVYEMRNLSASDTGVITTELRTLGSDIGRLADQLSDRGCVEGRNASVTQETPALYDAEESDAGERTAGVGQEYDMEYQLSEAY</sequence>
<dbReference type="Proteomes" id="UP000827092">
    <property type="component" value="Unassembled WGS sequence"/>
</dbReference>
<accession>A0AAV6TG25</accession>
<dbReference type="EMBL" id="JAFNEN010005285">
    <property type="protein sequence ID" value="KAG8170526.1"/>
    <property type="molecule type" value="Genomic_DNA"/>
</dbReference>
<evidence type="ECO:0000313" key="3">
    <source>
        <dbReference type="Proteomes" id="UP000827092"/>
    </source>
</evidence>
<gene>
    <name evidence="2" type="ORF">JTE90_011714</name>
</gene>
<protein>
    <submittedName>
        <fullName evidence="2">Uncharacterized protein</fullName>
    </submittedName>
</protein>